<accession>A0AAD9VNX3</accession>
<dbReference type="PANTHER" id="PTHR12560">
    <property type="entry name" value="LONGEVITY ASSURANCE FACTOR 1 LAG1"/>
    <property type="match status" value="1"/>
</dbReference>
<dbReference type="InterPro" id="IPR016439">
    <property type="entry name" value="Lag1/Lac1-like"/>
</dbReference>
<dbReference type="AlphaFoldDB" id="A0AAD9VNX3"/>
<dbReference type="Pfam" id="PF03798">
    <property type="entry name" value="TRAM_LAG1_CLN8"/>
    <property type="match status" value="1"/>
</dbReference>
<feature type="domain" description="TLC" evidence="14">
    <location>
        <begin position="131"/>
        <end position="332"/>
    </location>
</feature>
<keyword evidence="7" id="KW-0256">Endoplasmic reticulum</keyword>
<evidence type="ECO:0000256" key="2">
    <source>
        <dbReference type="ARBA" id="ARBA00004477"/>
    </source>
</evidence>
<comment type="pathway">
    <text evidence="3">Lipid metabolism; sphingolipid metabolism.</text>
</comment>
<evidence type="ECO:0000256" key="10">
    <source>
        <dbReference type="ARBA" id="ARBA00023136"/>
    </source>
</evidence>
<dbReference type="PANTHER" id="PTHR12560:SF0">
    <property type="entry name" value="LD18904P"/>
    <property type="match status" value="1"/>
</dbReference>
<evidence type="ECO:0000313" key="16">
    <source>
        <dbReference type="Proteomes" id="UP001258017"/>
    </source>
</evidence>
<dbReference type="InterPro" id="IPR006634">
    <property type="entry name" value="TLC-dom"/>
</dbReference>
<dbReference type="GO" id="GO:0005789">
    <property type="term" value="C:endoplasmic reticulum membrane"/>
    <property type="evidence" value="ECO:0007669"/>
    <property type="project" value="UniProtKB-SubCell"/>
</dbReference>
<dbReference type="CDD" id="cd00086">
    <property type="entry name" value="homeodomain"/>
    <property type="match status" value="1"/>
</dbReference>
<evidence type="ECO:0000256" key="13">
    <source>
        <dbReference type="SAM" id="Phobius"/>
    </source>
</evidence>
<name>A0AAD9VNX3_9HYME</name>
<reference evidence="15" key="1">
    <citation type="submission" date="2021-08" db="EMBL/GenBank/DDBJ databases">
        <authorList>
            <person name="Misof B."/>
            <person name="Oliver O."/>
            <person name="Podsiadlowski L."/>
            <person name="Donath A."/>
            <person name="Peters R."/>
            <person name="Mayer C."/>
            <person name="Rust J."/>
            <person name="Gunkel S."/>
            <person name="Lesny P."/>
            <person name="Martin S."/>
            <person name="Oeyen J.P."/>
            <person name="Petersen M."/>
            <person name="Panagiotis P."/>
            <person name="Wilbrandt J."/>
            <person name="Tanja T."/>
        </authorList>
    </citation>
    <scope>NUCLEOTIDE SEQUENCE</scope>
    <source>
        <strain evidence="15">GBR_01_08_01A</strain>
        <tissue evidence="15">Thorax + abdomen</tissue>
    </source>
</reference>
<dbReference type="GO" id="GO:0050291">
    <property type="term" value="F:sphingosine N-acyltransferase activity"/>
    <property type="evidence" value="ECO:0007669"/>
    <property type="project" value="InterPro"/>
</dbReference>
<dbReference type="PROSITE" id="PS50922">
    <property type="entry name" value="TLC"/>
    <property type="match status" value="1"/>
</dbReference>
<dbReference type="Gene3D" id="1.10.10.60">
    <property type="entry name" value="Homeodomain-like"/>
    <property type="match status" value="1"/>
</dbReference>
<evidence type="ECO:0000256" key="7">
    <source>
        <dbReference type="ARBA" id="ARBA00022824"/>
    </source>
</evidence>
<evidence type="ECO:0000256" key="4">
    <source>
        <dbReference type="ARBA" id="ARBA00004991"/>
    </source>
</evidence>
<keyword evidence="5" id="KW-0808">Transferase</keyword>
<evidence type="ECO:0000256" key="8">
    <source>
        <dbReference type="ARBA" id="ARBA00022989"/>
    </source>
</evidence>
<feature type="transmembrane region" description="Helical" evidence="13">
    <location>
        <begin position="301"/>
        <end position="324"/>
    </location>
</feature>
<comment type="pathway">
    <text evidence="4">Sphingolipid metabolism.</text>
</comment>
<evidence type="ECO:0000256" key="6">
    <source>
        <dbReference type="ARBA" id="ARBA00022692"/>
    </source>
</evidence>
<keyword evidence="9" id="KW-0443">Lipid metabolism</keyword>
<keyword evidence="8 13" id="KW-1133">Transmembrane helix</keyword>
<feature type="transmembrane region" description="Helical" evidence="13">
    <location>
        <begin position="206"/>
        <end position="225"/>
    </location>
</feature>
<comment type="subcellular location">
    <subcellularLocation>
        <location evidence="2">Endoplasmic reticulum membrane</location>
        <topology evidence="2">Multi-pass membrane protein</topology>
    </subcellularLocation>
    <subcellularLocation>
        <location evidence="1">Nucleus</location>
    </subcellularLocation>
</comment>
<evidence type="ECO:0000256" key="1">
    <source>
        <dbReference type="ARBA" id="ARBA00004123"/>
    </source>
</evidence>
<feature type="transmembrane region" description="Helical" evidence="13">
    <location>
        <begin position="38"/>
        <end position="58"/>
    </location>
</feature>
<evidence type="ECO:0000259" key="14">
    <source>
        <dbReference type="PROSITE" id="PS50922"/>
    </source>
</evidence>
<dbReference type="InterPro" id="IPR001356">
    <property type="entry name" value="HD"/>
</dbReference>
<proteinExistence type="predicted"/>
<dbReference type="GO" id="GO:0005634">
    <property type="term" value="C:nucleus"/>
    <property type="evidence" value="ECO:0007669"/>
    <property type="project" value="UniProtKB-SubCell"/>
</dbReference>
<evidence type="ECO:0000313" key="15">
    <source>
        <dbReference type="EMBL" id="KAK2580682.1"/>
    </source>
</evidence>
<protein>
    <recommendedName>
        <fullName evidence="14">TLC domain-containing protein</fullName>
    </recommendedName>
</protein>
<dbReference type="GO" id="GO:0003677">
    <property type="term" value="F:DNA binding"/>
    <property type="evidence" value="ECO:0007669"/>
    <property type="project" value="InterPro"/>
</dbReference>
<sequence length="456" mass="53565">MNTLKNISSAFWSPDIWLPPNITWDDIKPNSENKYADYHHLIFPLPMALILLAIRYALERYWFAPFGRSLGIKNTRAKKAPPNEILEKAYTSKKIKHKQILALAKQLDWSERQVERWLRLRRSQDKPSTLTKFCENSWRCLYYTYSFLYGLIILWNKPWLWDINHCYYNYPYHSVSNDVWWYYMISMAFYWSLSFSQFFDVKRKDFWQMFIHHIATIILMCFSWVGNLTRIGTLVLLVHDCADIFLEAAKMAKYANYQKLCDFIFVIFTILWIVTRVGIFPFWIIYSTSIIAPKIVPMFPAYYIFNALLYLLLLLHAIWTYLILKIAYNAFYAGQMEGDIRSNSSEDVSDASLNNTPVNNTTNYSLSFGSFAYPLQSESFFLHTLSAILSAISKRNTGVSIDNHFTGYRLQLALYRQPLHWIPTEARIIIDSHLTGYRLQPVLLPTVISLDADIVA</sequence>
<evidence type="ECO:0000256" key="11">
    <source>
        <dbReference type="ARBA" id="ARBA00049036"/>
    </source>
</evidence>
<dbReference type="GO" id="GO:0046513">
    <property type="term" value="P:ceramide biosynthetic process"/>
    <property type="evidence" value="ECO:0007669"/>
    <property type="project" value="InterPro"/>
</dbReference>
<dbReference type="FunFam" id="1.10.10.60:FF:000020">
    <property type="entry name" value="Ceramide synthase 5"/>
    <property type="match status" value="1"/>
</dbReference>
<feature type="transmembrane region" description="Helical" evidence="13">
    <location>
        <begin position="180"/>
        <end position="199"/>
    </location>
</feature>
<keyword evidence="6 12" id="KW-0812">Transmembrane</keyword>
<feature type="transmembrane region" description="Helical" evidence="13">
    <location>
        <begin position="260"/>
        <end position="286"/>
    </location>
</feature>
<dbReference type="EMBL" id="JAIFRP010000050">
    <property type="protein sequence ID" value="KAK2580682.1"/>
    <property type="molecule type" value="Genomic_DNA"/>
</dbReference>
<dbReference type="InterPro" id="IPR009057">
    <property type="entry name" value="Homeodomain-like_sf"/>
</dbReference>
<gene>
    <name evidence="15" type="ORF">KPH14_007781</name>
</gene>
<comment type="caution">
    <text evidence="15">The sequence shown here is derived from an EMBL/GenBank/DDBJ whole genome shotgun (WGS) entry which is preliminary data.</text>
</comment>
<evidence type="ECO:0000256" key="3">
    <source>
        <dbReference type="ARBA" id="ARBA00004760"/>
    </source>
</evidence>
<keyword evidence="10 12" id="KW-0472">Membrane</keyword>
<dbReference type="SUPFAM" id="SSF46689">
    <property type="entry name" value="Homeodomain-like"/>
    <property type="match status" value="1"/>
</dbReference>
<organism evidence="15 16">
    <name type="scientific">Odynerus spinipes</name>
    <dbReference type="NCBI Taxonomy" id="1348599"/>
    <lineage>
        <taxon>Eukaryota</taxon>
        <taxon>Metazoa</taxon>
        <taxon>Ecdysozoa</taxon>
        <taxon>Arthropoda</taxon>
        <taxon>Hexapoda</taxon>
        <taxon>Insecta</taxon>
        <taxon>Pterygota</taxon>
        <taxon>Neoptera</taxon>
        <taxon>Endopterygota</taxon>
        <taxon>Hymenoptera</taxon>
        <taxon>Apocrita</taxon>
        <taxon>Aculeata</taxon>
        <taxon>Vespoidea</taxon>
        <taxon>Vespidae</taxon>
        <taxon>Eumeninae</taxon>
        <taxon>Odynerus</taxon>
    </lineage>
</organism>
<keyword evidence="16" id="KW-1185">Reference proteome</keyword>
<dbReference type="Proteomes" id="UP001258017">
    <property type="component" value="Unassembled WGS sequence"/>
</dbReference>
<evidence type="ECO:0000256" key="5">
    <source>
        <dbReference type="ARBA" id="ARBA00022679"/>
    </source>
</evidence>
<evidence type="ECO:0000256" key="9">
    <source>
        <dbReference type="ARBA" id="ARBA00023098"/>
    </source>
</evidence>
<dbReference type="SMART" id="SM00724">
    <property type="entry name" value="TLC"/>
    <property type="match status" value="1"/>
</dbReference>
<evidence type="ECO:0000256" key="12">
    <source>
        <dbReference type="PROSITE-ProRule" id="PRU00205"/>
    </source>
</evidence>
<reference evidence="15" key="2">
    <citation type="journal article" date="2023" name="Commun. Biol.">
        <title>Intrasexual cuticular hydrocarbon dimorphism in a wasp sheds light on hydrocarbon biosynthesis genes in Hymenoptera.</title>
        <authorList>
            <person name="Moris V.C."/>
            <person name="Podsiadlowski L."/>
            <person name="Martin S."/>
            <person name="Oeyen J.P."/>
            <person name="Donath A."/>
            <person name="Petersen M."/>
            <person name="Wilbrandt J."/>
            <person name="Misof B."/>
            <person name="Liedtke D."/>
            <person name="Thamm M."/>
            <person name="Scheiner R."/>
            <person name="Schmitt T."/>
            <person name="Niehuis O."/>
        </authorList>
    </citation>
    <scope>NUCLEOTIDE SEQUENCE</scope>
    <source>
        <strain evidence="15">GBR_01_08_01A</strain>
    </source>
</reference>
<comment type="catalytic activity">
    <reaction evidence="11">
        <text>sphinganine + octadecanoyl-CoA = N-(octadecanoyl)-sphinganine + CoA + H(+)</text>
        <dbReference type="Rhea" id="RHEA:36547"/>
        <dbReference type="ChEBI" id="CHEBI:15378"/>
        <dbReference type="ChEBI" id="CHEBI:57287"/>
        <dbReference type="ChEBI" id="CHEBI:57394"/>
        <dbReference type="ChEBI" id="CHEBI:57817"/>
        <dbReference type="ChEBI" id="CHEBI:67033"/>
    </reaction>
    <physiologicalReaction direction="left-to-right" evidence="11">
        <dbReference type="Rhea" id="RHEA:36548"/>
    </physiologicalReaction>
</comment>